<keyword evidence="2" id="KW-1185">Reference proteome</keyword>
<sequence length="35" mass="4092">MRVYQFRHLGNFVITIPFNLSVKLTKQSQKSPSIL</sequence>
<accession>A0A1G5SBD9</accession>
<evidence type="ECO:0000313" key="2">
    <source>
        <dbReference type="Proteomes" id="UP000198729"/>
    </source>
</evidence>
<evidence type="ECO:0000313" key="1">
    <source>
        <dbReference type="EMBL" id="SCZ84418.1"/>
    </source>
</evidence>
<dbReference type="STRING" id="51642.NSMM_160008"/>
<reference evidence="1 2" key="1">
    <citation type="submission" date="2016-10" db="EMBL/GenBank/DDBJ databases">
        <authorList>
            <person name="de Groot N.N."/>
        </authorList>
    </citation>
    <scope>NUCLEOTIDE SEQUENCE [LARGE SCALE GENOMIC DNA]</scope>
    <source>
        <strain evidence="1">1</strain>
    </source>
</reference>
<name>A0A1G5SBD9_9PROT</name>
<proteinExistence type="predicted"/>
<gene>
    <name evidence="1" type="ORF">NSMM_160008</name>
</gene>
<organism evidence="1 2">
    <name type="scientific">Nitrosomonas mobilis</name>
    <dbReference type="NCBI Taxonomy" id="51642"/>
    <lineage>
        <taxon>Bacteria</taxon>
        <taxon>Pseudomonadati</taxon>
        <taxon>Pseudomonadota</taxon>
        <taxon>Betaproteobacteria</taxon>
        <taxon>Nitrosomonadales</taxon>
        <taxon>Nitrosomonadaceae</taxon>
        <taxon>Nitrosomonas</taxon>
    </lineage>
</organism>
<dbReference type="Proteomes" id="UP000198729">
    <property type="component" value="Unassembled WGS sequence"/>
</dbReference>
<dbReference type="AlphaFoldDB" id="A0A1G5SBD9"/>
<dbReference type="EMBL" id="FMWO01000021">
    <property type="protein sequence ID" value="SCZ84418.1"/>
    <property type="molecule type" value="Genomic_DNA"/>
</dbReference>
<protein>
    <submittedName>
        <fullName evidence="1">Uncharacterized protein</fullName>
    </submittedName>
</protein>